<dbReference type="EMBL" id="JAJNOR010000010">
    <property type="protein sequence ID" value="MCD2493601.1"/>
    <property type="molecule type" value="Genomic_DNA"/>
</dbReference>
<dbReference type="Proteomes" id="UP001299265">
    <property type="component" value="Unassembled WGS sequence"/>
</dbReference>
<keyword evidence="3" id="KW-1185">Reference proteome</keyword>
<reference evidence="2 3" key="1">
    <citation type="submission" date="2021-11" db="EMBL/GenBank/DDBJ databases">
        <title>Lacrimispora sp. nov. NSJ-141 isolated from human feces.</title>
        <authorList>
            <person name="Abdugheni R."/>
        </authorList>
    </citation>
    <scope>NUCLEOTIDE SEQUENCE [LARGE SCALE GENOMIC DNA]</scope>
    <source>
        <strain evidence="2 3">NSJ-141</strain>
    </source>
</reference>
<dbReference type="RefSeq" id="WP_231063444.1">
    <property type="nucleotide sequence ID" value="NZ_JAJNOR010000010.1"/>
</dbReference>
<accession>A0AAP2W9R2</accession>
<evidence type="ECO:0000313" key="2">
    <source>
        <dbReference type="EMBL" id="MCD2493601.1"/>
    </source>
</evidence>
<comment type="caution">
    <text evidence="2">The sequence shown here is derived from an EMBL/GenBank/DDBJ whole genome shotgun (WGS) entry which is preliminary data.</text>
</comment>
<gene>
    <name evidence="2" type="ORF">LQE92_13390</name>
</gene>
<evidence type="ECO:0000313" key="3">
    <source>
        <dbReference type="Proteomes" id="UP001299265"/>
    </source>
</evidence>
<organism evidence="2 3">
    <name type="scientific">Lientehia hominis</name>
    <dbReference type="NCBI Taxonomy" id="2897778"/>
    <lineage>
        <taxon>Bacteria</taxon>
        <taxon>Bacillati</taxon>
        <taxon>Bacillota</taxon>
        <taxon>Clostridia</taxon>
        <taxon>Lachnospirales</taxon>
        <taxon>Lachnospiraceae</taxon>
        <taxon>Lientehia</taxon>
    </lineage>
</organism>
<dbReference type="AlphaFoldDB" id="A0AAP2W9R2"/>
<sequence>MEQDSFKATELDKMTSGYNLQMLKAALAYFPASQKRLLSVLVKFQELKNTVNLFSSPEAADALSICSASEGAPKRGFFDLLNEIKDFGSPEQRKAFDRLNYIIQLSSLYDQMSQGGPAAESASQTREEPAPFTVVSGQPAAEEEKATLSAASLDPDSPSGPSSSEADDDFRSFIRGSLNSSQQDLFDSYSAMFHSLSNAPGKEPHHNE</sequence>
<name>A0AAP2W9R2_9FIRM</name>
<proteinExistence type="predicted"/>
<protein>
    <submittedName>
        <fullName evidence="2">Uncharacterized protein</fullName>
    </submittedName>
</protein>
<evidence type="ECO:0000256" key="1">
    <source>
        <dbReference type="SAM" id="MobiDB-lite"/>
    </source>
</evidence>
<feature type="compositionally biased region" description="Low complexity" evidence="1">
    <location>
        <begin position="149"/>
        <end position="164"/>
    </location>
</feature>
<feature type="region of interest" description="Disordered" evidence="1">
    <location>
        <begin position="113"/>
        <end position="174"/>
    </location>
</feature>